<evidence type="ECO:0000313" key="4">
    <source>
        <dbReference type="Proteomes" id="UP000178636"/>
    </source>
</evidence>
<feature type="transmembrane region" description="Helical" evidence="2">
    <location>
        <begin position="35"/>
        <end position="55"/>
    </location>
</feature>
<keyword evidence="2" id="KW-0812">Transmembrane</keyword>
<dbReference type="STRING" id="1798664.A3C93_05805"/>
<reference evidence="3 4" key="1">
    <citation type="journal article" date="2016" name="Nat. Commun.">
        <title>Thousands of microbial genomes shed light on interconnected biogeochemical processes in an aquifer system.</title>
        <authorList>
            <person name="Anantharaman K."/>
            <person name="Brown C.T."/>
            <person name="Hug L.A."/>
            <person name="Sharon I."/>
            <person name="Castelle C.J."/>
            <person name="Probst A.J."/>
            <person name="Thomas B.C."/>
            <person name="Singh A."/>
            <person name="Wilkins M.J."/>
            <person name="Karaoz U."/>
            <person name="Brodie E.L."/>
            <person name="Williams K.H."/>
            <person name="Hubbard S.S."/>
            <person name="Banfield J.F."/>
        </authorList>
    </citation>
    <scope>NUCLEOTIDE SEQUENCE [LARGE SCALE GENOMIC DNA]</scope>
</reference>
<keyword evidence="2" id="KW-0472">Membrane</keyword>
<gene>
    <name evidence="3" type="ORF">A3C93_05805</name>
</gene>
<feature type="compositionally biased region" description="Low complexity" evidence="1">
    <location>
        <begin position="448"/>
        <end position="463"/>
    </location>
</feature>
<proteinExistence type="predicted"/>
<dbReference type="Proteomes" id="UP000178636">
    <property type="component" value="Unassembled WGS sequence"/>
</dbReference>
<accession>A0A1G2DE53</accession>
<evidence type="ECO:0000256" key="2">
    <source>
        <dbReference type="SAM" id="Phobius"/>
    </source>
</evidence>
<comment type="caution">
    <text evidence="3">The sequence shown here is derived from an EMBL/GenBank/DDBJ whole genome shotgun (WGS) entry which is preliminary data.</text>
</comment>
<organism evidence="3 4">
    <name type="scientific">Candidatus Lloydbacteria bacterium RIFCSPHIGHO2_02_FULL_54_17</name>
    <dbReference type="NCBI Taxonomy" id="1798664"/>
    <lineage>
        <taxon>Bacteria</taxon>
        <taxon>Candidatus Lloydiibacteriota</taxon>
    </lineage>
</organism>
<evidence type="ECO:0000313" key="3">
    <source>
        <dbReference type="EMBL" id="OGZ11927.1"/>
    </source>
</evidence>
<name>A0A1G2DE53_9BACT</name>
<sequence>MSPDQINQPRRNDMQQMQAQVVETMKNALPSGRKVMMGFVALVFVAFAFVSGGLIETKQPDDILVIQSLRTGDLTWYTGTESWVWQFWGDATAYKKRSIYRFDAQETNATKESGKCADGIDVRFNDGGHGTVCGSIQFEMPMDVVNLTKIHTKFKGQAAVQSALIETITGKAVYLSGPLMSSRESYAEKRNNLLFYIEDQIQRGVYKTVQIEKHVKDSITGAEKTATVVELVLDKDGKPQRQEEAVLDQFGIKAFNFAIKRLPYDGTVEAQIKEQQKITMEVQTSMADAKKAEQRAITVAEQGKANAAEAKWKQETIKAQQVTQAEQEKAVAITGAEKNRDTAKLERDAAEFYKQQQILKGEGDAAYRQKVMQANGALEQKLATYEAVMGKFAAEFGKQKWVPEVQMGTTGSGASGVNSAQTMMDVLSTKALRDLSLDMKMNATRSGAASEEAAPATAKPSRR</sequence>
<evidence type="ECO:0000256" key="1">
    <source>
        <dbReference type="SAM" id="MobiDB-lite"/>
    </source>
</evidence>
<feature type="region of interest" description="Disordered" evidence="1">
    <location>
        <begin position="442"/>
        <end position="463"/>
    </location>
</feature>
<evidence type="ECO:0008006" key="5">
    <source>
        <dbReference type="Google" id="ProtNLM"/>
    </source>
</evidence>
<dbReference type="EMBL" id="MHLO01000027">
    <property type="protein sequence ID" value="OGZ11927.1"/>
    <property type="molecule type" value="Genomic_DNA"/>
</dbReference>
<protein>
    <recommendedName>
        <fullName evidence="5">Band 7 domain-containing protein</fullName>
    </recommendedName>
</protein>
<keyword evidence="2" id="KW-1133">Transmembrane helix</keyword>
<dbReference type="AlphaFoldDB" id="A0A1G2DE53"/>